<protein>
    <submittedName>
        <fullName evidence="2">Phosphocarrier protein HPr</fullName>
        <ecNumber evidence="2">2.7.11.-</ecNumber>
    </submittedName>
</protein>
<feature type="domain" description="HPr" evidence="1">
    <location>
        <begin position="20"/>
        <end position="78"/>
    </location>
</feature>
<sequence length="81" mass="9013">MESTEHFSIAQNFSSKKVFQLVSVANQFESNILIELNEKKLNAKSLLSVGMLHGLNGRICVHAEGTDSKTALHELKRICLD</sequence>
<evidence type="ECO:0000313" key="2">
    <source>
        <dbReference type="EMBL" id="ARK31546.1"/>
    </source>
</evidence>
<evidence type="ECO:0000259" key="1">
    <source>
        <dbReference type="Pfam" id="PF00381"/>
    </source>
</evidence>
<name>A0A1X9MDQ5_9BACI</name>
<dbReference type="Pfam" id="PF00381">
    <property type="entry name" value="PTS-HPr"/>
    <property type="match status" value="1"/>
</dbReference>
<accession>A0A1X9MDQ5</accession>
<dbReference type="Proteomes" id="UP000193006">
    <property type="component" value="Chromosome"/>
</dbReference>
<dbReference type="GO" id="GO:0016740">
    <property type="term" value="F:transferase activity"/>
    <property type="evidence" value="ECO:0007669"/>
    <property type="project" value="UniProtKB-KW"/>
</dbReference>
<dbReference type="RefSeq" id="WP_066152987.1">
    <property type="nucleotide sequence ID" value="NZ_CP020814.1"/>
</dbReference>
<dbReference type="EC" id="2.7.11.-" evidence="2"/>
<organism evidence="2 3">
    <name type="scientific">Halalkalibacter krulwichiae</name>
    <dbReference type="NCBI Taxonomy" id="199441"/>
    <lineage>
        <taxon>Bacteria</taxon>
        <taxon>Bacillati</taxon>
        <taxon>Bacillota</taxon>
        <taxon>Bacilli</taxon>
        <taxon>Bacillales</taxon>
        <taxon>Bacillaceae</taxon>
        <taxon>Halalkalibacter</taxon>
    </lineage>
</organism>
<dbReference type="EMBL" id="CP020814">
    <property type="protein sequence ID" value="ARK31546.1"/>
    <property type="molecule type" value="Genomic_DNA"/>
</dbReference>
<proteinExistence type="predicted"/>
<keyword evidence="3" id="KW-1185">Reference proteome</keyword>
<dbReference type="STRING" id="199441.BkAM31D_17805"/>
<dbReference type="Gene3D" id="3.30.1340.10">
    <property type="entry name" value="HPr-like"/>
    <property type="match status" value="1"/>
</dbReference>
<evidence type="ECO:0000313" key="3">
    <source>
        <dbReference type="Proteomes" id="UP000193006"/>
    </source>
</evidence>
<dbReference type="KEGG" id="bkw:BkAM31D_17805"/>
<reference evidence="2 3" key="1">
    <citation type="submission" date="2017-04" db="EMBL/GenBank/DDBJ databases">
        <title>Bacillus krulwichiae AM31D Genome sequencing and assembly.</title>
        <authorList>
            <person name="Krulwich T.A."/>
            <person name="Anastor L."/>
            <person name="Ehrlich R."/>
            <person name="Ehrlich G.D."/>
            <person name="Janto B."/>
        </authorList>
    </citation>
    <scope>NUCLEOTIDE SEQUENCE [LARGE SCALE GENOMIC DNA]</scope>
    <source>
        <strain evidence="2 3">AM31D</strain>
    </source>
</reference>
<gene>
    <name evidence="2" type="primary">ptsH_2</name>
    <name evidence="2" type="ORF">BkAM31D_17805</name>
</gene>
<dbReference type="SUPFAM" id="SSF55594">
    <property type="entry name" value="HPr-like"/>
    <property type="match status" value="1"/>
</dbReference>
<keyword evidence="2" id="KW-0808">Transferase</keyword>
<dbReference type="AlphaFoldDB" id="A0A1X9MDQ5"/>
<dbReference type="InterPro" id="IPR000032">
    <property type="entry name" value="HPr-like"/>
</dbReference>
<dbReference type="InterPro" id="IPR035895">
    <property type="entry name" value="HPr-like_sf"/>
</dbReference>